<dbReference type="Proteomes" id="UP000542342">
    <property type="component" value="Unassembled WGS sequence"/>
</dbReference>
<gene>
    <name evidence="2" type="ORF">H0921_13745</name>
</gene>
<organism evidence="2 3">
    <name type="scientific">Thermogemmata fonticola</name>
    <dbReference type="NCBI Taxonomy" id="2755323"/>
    <lineage>
        <taxon>Bacteria</taxon>
        <taxon>Pseudomonadati</taxon>
        <taxon>Planctomycetota</taxon>
        <taxon>Planctomycetia</taxon>
        <taxon>Gemmatales</taxon>
        <taxon>Gemmataceae</taxon>
        <taxon>Thermogemmata</taxon>
    </lineage>
</organism>
<feature type="domain" description="[Acyl-carrier-protein] S-malonyltransferase-like inserted helical" evidence="1">
    <location>
        <begin position="384"/>
        <end position="463"/>
    </location>
</feature>
<sequence length="541" mass="59335">MEDAERCVLGWWVPEGGGGCVWSAAGVRAVIGDVSREVVVVRDEAGRWGVARGGRVVLGSRKASPDGYGVMGVLGRLEPSCLGSAAFRQAHGVRYAYMTGAMANGIASVELVCAASAGGFLGSFGAAGLPVSRVAEAVDRLQAQLGSRPFCVNLIHSPQEPEWEWGVAEVLVRQGVRCVEASAYMELTPALVWYAAYGGGKHRIIAKVSREEVARRFLSPPPPHMLAELVRSGRLQEGEAAVAARRPLAEDVTVEADSGGHTDNRPAVVLLPLMRALAQQVRREHGYEARVRVGLGGGIATPEAVAAAWAMGADYVVTGSINQACVESGTSEAVRAMLAQAAIADVGMAPAADMFEMGVKVQVLKRGTMFAMRAQRLYDLYRAYGSWEELPASEREWVERVCFRQSFAEVWHQVQEYWQQRDASQLERAQRDGKHRLALAFRWYLGLSSRWANRGEPGRELDYQVWCGPAMGGFNAWVRGSPLEAVRERQVVAVGWNLLYGSCIALRRMQLQQMGVNWSDDYYPRGPWRREELQRWFAPAV</sequence>
<evidence type="ECO:0000313" key="2">
    <source>
        <dbReference type="EMBL" id="MBA2227220.1"/>
    </source>
</evidence>
<dbReference type="AlphaFoldDB" id="A0A7V8VFR9"/>
<dbReference type="InterPro" id="IPR049489">
    <property type="entry name" value="FabD-like_helical_ins"/>
</dbReference>
<dbReference type="Pfam" id="PF03060">
    <property type="entry name" value="NMO"/>
    <property type="match status" value="1"/>
</dbReference>
<name>A0A7V8VFR9_9BACT</name>
<dbReference type="InterPro" id="IPR013785">
    <property type="entry name" value="Aldolase_TIM"/>
</dbReference>
<dbReference type="Gene3D" id="3.20.20.70">
    <property type="entry name" value="Aldolase class I"/>
    <property type="match status" value="2"/>
</dbReference>
<dbReference type="InterPro" id="IPR014179">
    <property type="entry name" value="PfaD-like_TIM-barrel"/>
</dbReference>
<keyword evidence="3" id="KW-1185">Reference proteome</keyword>
<evidence type="ECO:0000259" key="1">
    <source>
        <dbReference type="Pfam" id="PF21607"/>
    </source>
</evidence>
<dbReference type="PANTHER" id="PTHR32332:SF20">
    <property type="entry name" value="2-NITROPROPANE DIOXYGENASE-LIKE PROTEIN"/>
    <property type="match status" value="1"/>
</dbReference>
<proteinExistence type="predicted"/>
<reference evidence="2 3" key="1">
    <citation type="submission" date="2020-07" db="EMBL/GenBank/DDBJ databases">
        <title>Thermogemmata thermophila gen. nov., sp. nov., a novel moderate thermophilic planctomycete from a Kamchatka hot spring.</title>
        <authorList>
            <person name="Elcheninov A.G."/>
            <person name="Podosokorskaya O.A."/>
            <person name="Kovaleva O.L."/>
            <person name="Novikov A."/>
            <person name="Bonch-Osmolovskaya E.A."/>
            <person name="Toshchakov S.V."/>
            <person name="Kublanov I.V."/>
        </authorList>
    </citation>
    <scope>NUCLEOTIDE SEQUENCE [LARGE SCALE GENOMIC DNA]</scope>
    <source>
        <strain evidence="2 3">2918</strain>
    </source>
</reference>
<dbReference type="Pfam" id="PF21607">
    <property type="entry name" value="FabD_helical_ins"/>
    <property type="match status" value="1"/>
</dbReference>
<dbReference type="NCBIfam" id="TIGR02814">
    <property type="entry name" value="pfaD_fam"/>
    <property type="match status" value="1"/>
</dbReference>
<protein>
    <submittedName>
        <fullName evidence="2">PfaD family polyunsaturated fatty acid/polyketide biosynthesis protein</fullName>
    </submittedName>
</protein>
<comment type="caution">
    <text evidence="2">The sequence shown here is derived from an EMBL/GenBank/DDBJ whole genome shotgun (WGS) entry which is preliminary data.</text>
</comment>
<dbReference type="EMBL" id="JACEFB010000011">
    <property type="protein sequence ID" value="MBA2227220.1"/>
    <property type="molecule type" value="Genomic_DNA"/>
</dbReference>
<accession>A0A7V8VFR9</accession>
<dbReference type="RefSeq" id="WP_194539089.1">
    <property type="nucleotide sequence ID" value="NZ_JACEFB010000011.1"/>
</dbReference>
<dbReference type="SUPFAM" id="SSF51395">
    <property type="entry name" value="FMN-linked oxidoreductases"/>
    <property type="match status" value="1"/>
</dbReference>
<dbReference type="PANTHER" id="PTHR32332">
    <property type="entry name" value="2-NITROPROPANE DIOXYGENASE"/>
    <property type="match status" value="1"/>
</dbReference>
<evidence type="ECO:0000313" key="3">
    <source>
        <dbReference type="Proteomes" id="UP000542342"/>
    </source>
</evidence>